<reference evidence="2" key="1">
    <citation type="submission" date="2019-12" db="UniProtKB">
        <authorList>
            <consortium name="WormBaseParasite"/>
        </authorList>
    </citation>
    <scope>IDENTIFICATION</scope>
</reference>
<protein>
    <submittedName>
        <fullName evidence="2">Uncharacterized protein</fullName>
    </submittedName>
</protein>
<name>A0A5S6QSX9_TRIMR</name>
<sequence length="75" mass="8544">MLVTFSIRVRMTVKSVRCFQFGRWDFAPHTQSVPIVRYALEKVNVNVKGGFVGIAPFELATVDRSIVTSTQRRLD</sequence>
<dbReference type="WBParaSite" id="TMUE_2000010243.1">
    <property type="protein sequence ID" value="TMUE_2000010243.1"/>
    <property type="gene ID" value="WBGene00295567"/>
</dbReference>
<accession>A0A5S6QSX9</accession>
<evidence type="ECO:0000313" key="1">
    <source>
        <dbReference type="Proteomes" id="UP000046395"/>
    </source>
</evidence>
<proteinExistence type="predicted"/>
<dbReference type="AlphaFoldDB" id="A0A5S6QSX9"/>
<evidence type="ECO:0000313" key="2">
    <source>
        <dbReference type="WBParaSite" id="TMUE_2000010243.1"/>
    </source>
</evidence>
<keyword evidence="1" id="KW-1185">Reference proteome</keyword>
<organism evidence="1 2">
    <name type="scientific">Trichuris muris</name>
    <name type="common">Mouse whipworm</name>
    <dbReference type="NCBI Taxonomy" id="70415"/>
    <lineage>
        <taxon>Eukaryota</taxon>
        <taxon>Metazoa</taxon>
        <taxon>Ecdysozoa</taxon>
        <taxon>Nematoda</taxon>
        <taxon>Enoplea</taxon>
        <taxon>Dorylaimia</taxon>
        <taxon>Trichinellida</taxon>
        <taxon>Trichuridae</taxon>
        <taxon>Trichuris</taxon>
    </lineage>
</organism>
<dbReference type="Proteomes" id="UP000046395">
    <property type="component" value="Unassembled WGS sequence"/>
</dbReference>